<dbReference type="GeneID" id="39589690"/>
<feature type="compositionally biased region" description="Low complexity" evidence="5">
    <location>
        <begin position="250"/>
        <end position="270"/>
    </location>
</feature>
<evidence type="ECO:0000313" key="7">
    <source>
        <dbReference type="Proteomes" id="UP000279236"/>
    </source>
</evidence>
<sequence length="486" mass="51427">MAQPRAGGSPSPAEISNLRNATNLRTVSRNDPGVAEILDTSTYSVIYHYDEVAGKWAKQKQEGSIFVVRRTKAPEYALFMLNRVTVKNVTIPLIPGEMKATAIDASMLQVARRGEKIRYGIWFTEGTEGVQRFRDTIVGICGEPSKLGASSRASPAPGLLASTAANMVASSAGAAAPSTEDGFSRLFAGLTTIPAKAATPTSPPHQEPHPLQLPPVNQQPQQFLAGPPLAHVQQQPVSDQQAGGLPGMPAPYTQFQQFPQQPYPIQQSYPPQQPYPPQQQPYPPLYAHPQQPPPVPQHELAPAQPVAPPTAPEYPPGQTVDDLLMSILGVPGGSPAGAAARAPVPPQSLVQAPPQPPQPQPPVPTMSSQSPLSAPVTSSPVPKGPKGPVPLQARRVSRPQQTASPRQNGASGPTSPPVSSQAQSQAQSQPSGVAMRDALANTLPAGAPLGRIQLRDILTHLLSSDERFVDDVWRAYLARIGAPPPQ</sequence>
<evidence type="ECO:0000256" key="3">
    <source>
        <dbReference type="ARBA" id="ARBA00022490"/>
    </source>
</evidence>
<dbReference type="GO" id="GO:0008047">
    <property type="term" value="F:enzyme activator activity"/>
    <property type="evidence" value="ECO:0007669"/>
    <property type="project" value="InterPro"/>
</dbReference>
<accession>A0A427Y702</accession>
<evidence type="ECO:0000256" key="1">
    <source>
        <dbReference type="ARBA" id="ARBA00004496"/>
    </source>
</evidence>
<gene>
    <name evidence="6" type="ORF">EHS24_005147</name>
</gene>
<dbReference type="AlphaFoldDB" id="A0A427Y702"/>
<reference evidence="6 7" key="1">
    <citation type="submission" date="2018-11" db="EMBL/GenBank/DDBJ databases">
        <title>Genome sequence of Apiotrichum porosum DSM 27194.</title>
        <authorList>
            <person name="Aliyu H."/>
            <person name="Gorte O."/>
            <person name="Ochsenreither K."/>
        </authorList>
    </citation>
    <scope>NUCLEOTIDE SEQUENCE [LARGE SCALE GENOMIC DNA]</scope>
    <source>
        <strain evidence="6 7">DSM 27194</strain>
    </source>
</reference>
<keyword evidence="3" id="KW-0963">Cytoplasm</keyword>
<feature type="compositionally biased region" description="Pro residues" evidence="5">
    <location>
        <begin position="271"/>
        <end position="296"/>
    </location>
</feature>
<feature type="compositionally biased region" description="Low complexity" evidence="5">
    <location>
        <begin position="336"/>
        <end position="352"/>
    </location>
</feature>
<dbReference type="STRING" id="105984.A0A427Y702"/>
<dbReference type="SUPFAM" id="SSF50729">
    <property type="entry name" value="PH domain-like"/>
    <property type="match status" value="1"/>
</dbReference>
<feature type="region of interest" description="Disordered" evidence="5">
    <location>
        <begin position="336"/>
        <end position="439"/>
    </location>
</feature>
<feature type="compositionally biased region" description="Polar residues" evidence="5">
    <location>
        <begin position="232"/>
        <end position="241"/>
    </location>
</feature>
<comment type="subcellular location">
    <subcellularLocation>
        <location evidence="1">Cytoplasm</location>
    </subcellularLocation>
</comment>
<proteinExistence type="inferred from homology"/>
<keyword evidence="7" id="KW-1185">Reference proteome</keyword>
<feature type="compositionally biased region" description="Polar residues" evidence="5">
    <location>
        <begin position="398"/>
        <end position="413"/>
    </location>
</feature>
<dbReference type="GO" id="GO:0031087">
    <property type="term" value="P:deadenylation-independent decapping of nuclear-transcribed mRNA"/>
    <property type="evidence" value="ECO:0007669"/>
    <property type="project" value="TreeGrafter"/>
</dbReference>
<dbReference type="InterPro" id="IPR011993">
    <property type="entry name" value="PH-like_dom_sf"/>
</dbReference>
<evidence type="ECO:0000256" key="4">
    <source>
        <dbReference type="ARBA" id="ARBA00022664"/>
    </source>
</evidence>
<dbReference type="GO" id="GO:0000290">
    <property type="term" value="P:deadenylation-dependent decapping of nuclear-transcribed mRNA"/>
    <property type="evidence" value="ECO:0007669"/>
    <property type="project" value="InterPro"/>
</dbReference>
<comment type="caution">
    <text evidence="6">The sequence shown here is derived from an EMBL/GenBank/DDBJ whole genome shotgun (WGS) entry which is preliminary data.</text>
</comment>
<feature type="compositionally biased region" description="Low complexity" evidence="5">
    <location>
        <begin position="214"/>
        <end position="224"/>
    </location>
</feature>
<feature type="compositionally biased region" description="Pro residues" evidence="5">
    <location>
        <begin position="305"/>
        <end position="315"/>
    </location>
</feature>
<feature type="compositionally biased region" description="Low complexity" evidence="5">
    <location>
        <begin position="417"/>
        <end position="431"/>
    </location>
</feature>
<evidence type="ECO:0000313" key="6">
    <source>
        <dbReference type="EMBL" id="RSH86869.1"/>
    </source>
</evidence>
<dbReference type="GO" id="GO:0006397">
    <property type="term" value="P:mRNA processing"/>
    <property type="evidence" value="ECO:0007669"/>
    <property type="project" value="UniProtKB-KW"/>
</dbReference>
<dbReference type="GO" id="GO:0003729">
    <property type="term" value="F:mRNA binding"/>
    <property type="evidence" value="ECO:0007669"/>
    <property type="project" value="TreeGrafter"/>
</dbReference>
<dbReference type="InterPro" id="IPR010334">
    <property type="entry name" value="Dcp1"/>
</dbReference>
<feature type="compositionally biased region" description="Pro residues" evidence="5">
    <location>
        <begin position="353"/>
        <end position="364"/>
    </location>
</feature>
<dbReference type="OrthoDB" id="440673at2759"/>
<dbReference type="PANTHER" id="PTHR16290:SF0">
    <property type="entry name" value="DECAPPING PROTEIN 1, ISOFORM A"/>
    <property type="match status" value="1"/>
</dbReference>
<comment type="similarity">
    <text evidence="2">Belongs to the DCP1 family.</text>
</comment>
<dbReference type="RefSeq" id="XP_028479654.1">
    <property type="nucleotide sequence ID" value="XM_028620682.1"/>
</dbReference>
<organism evidence="6 7">
    <name type="scientific">Apiotrichum porosum</name>
    <dbReference type="NCBI Taxonomy" id="105984"/>
    <lineage>
        <taxon>Eukaryota</taxon>
        <taxon>Fungi</taxon>
        <taxon>Dikarya</taxon>
        <taxon>Basidiomycota</taxon>
        <taxon>Agaricomycotina</taxon>
        <taxon>Tremellomycetes</taxon>
        <taxon>Trichosporonales</taxon>
        <taxon>Trichosporonaceae</taxon>
        <taxon>Apiotrichum</taxon>
    </lineage>
</organism>
<evidence type="ECO:0000256" key="5">
    <source>
        <dbReference type="SAM" id="MobiDB-lite"/>
    </source>
</evidence>
<dbReference type="PRINTS" id="PR01217">
    <property type="entry name" value="PRICHEXTENSN"/>
</dbReference>
<name>A0A427Y702_9TREE</name>
<dbReference type="Pfam" id="PF06058">
    <property type="entry name" value="DCP1"/>
    <property type="match status" value="1"/>
</dbReference>
<keyword evidence="4" id="KW-0507">mRNA processing</keyword>
<protein>
    <submittedName>
        <fullName evidence="6">Uncharacterized protein</fullName>
    </submittedName>
</protein>
<evidence type="ECO:0000256" key="2">
    <source>
        <dbReference type="ARBA" id="ARBA00008778"/>
    </source>
</evidence>
<feature type="region of interest" description="Disordered" evidence="5">
    <location>
        <begin position="195"/>
        <end position="320"/>
    </location>
</feature>
<dbReference type="PANTHER" id="PTHR16290">
    <property type="entry name" value="TRANSCRIPTION FACTOR SMIF DECAPPING ENZYME DCP1"/>
    <property type="match status" value="1"/>
</dbReference>
<dbReference type="EMBL" id="RSCE01000002">
    <property type="protein sequence ID" value="RSH86869.1"/>
    <property type="molecule type" value="Genomic_DNA"/>
</dbReference>
<dbReference type="GO" id="GO:0000932">
    <property type="term" value="C:P-body"/>
    <property type="evidence" value="ECO:0007669"/>
    <property type="project" value="TreeGrafter"/>
</dbReference>
<dbReference type="Proteomes" id="UP000279236">
    <property type="component" value="Unassembled WGS sequence"/>
</dbReference>
<dbReference type="Gene3D" id="2.30.29.30">
    <property type="entry name" value="Pleckstrin-homology domain (PH domain)/Phosphotyrosine-binding domain (PTB)"/>
    <property type="match status" value="1"/>
</dbReference>